<protein>
    <submittedName>
        <fullName evidence="2">Uncharacterized protein</fullName>
    </submittedName>
</protein>
<reference evidence="2 3" key="1">
    <citation type="journal article" date="2019" name="Commun. Biol.">
        <title>The bagworm genome reveals a unique fibroin gene that provides high tensile strength.</title>
        <authorList>
            <person name="Kono N."/>
            <person name="Nakamura H."/>
            <person name="Ohtoshi R."/>
            <person name="Tomita M."/>
            <person name="Numata K."/>
            <person name="Arakawa K."/>
        </authorList>
    </citation>
    <scope>NUCLEOTIDE SEQUENCE [LARGE SCALE GENOMIC DNA]</scope>
</reference>
<dbReference type="EMBL" id="BGZK01000733">
    <property type="protein sequence ID" value="GBP58365.1"/>
    <property type="molecule type" value="Genomic_DNA"/>
</dbReference>
<sequence length="73" mass="7230">MGKRHSVAGAAGGAGRCGPSPAPSAPAQTGERSVQSRTSYNFFRVAGETGPAASASEALVLGRTAAASRARNE</sequence>
<evidence type="ECO:0000256" key="1">
    <source>
        <dbReference type="SAM" id="MobiDB-lite"/>
    </source>
</evidence>
<proteinExistence type="predicted"/>
<name>A0A4C1X7Y6_EUMVA</name>
<dbReference type="AlphaFoldDB" id="A0A4C1X7Y6"/>
<organism evidence="2 3">
    <name type="scientific">Eumeta variegata</name>
    <name type="common">Bagworm moth</name>
    <name type="synonym">Eumeta japonica</name>
    <dbReference type="NCBI Taxonomy" id="151549"/>
    <lineage>
        <taxon>Eukaryota</taxon>
        <taxon>Metazoa</taxon>
        <taxon>Ecdysozoa</taxon>
        <taxon>Arthropoda</taxon>
        <taxon>Hexapoda</taxon>
        <taxon>Insecta</taxon>
        <taxon>Pterygota</taxon>
        <taxon>Neoptera</taxon>
        <taxon>Endopterygota</taxon>
        <taxon>Lepidoptera</taxon>
        <taxon>Glossata</taxon>
        <taxon>Ditrysia</taxon>
        <taxon>Tineoidea</taxon>
        <taxon>Psychidae</taxon>
        <taxon>Oiketicinae</taxon>
        <taxon>Eumeta</taxon>
    </lineage>
</organism>
<evidence type="ECO:0000313" key="2">
    <source>
        <dbReference type="EMBL" id="GBP58365.1"/>
    </source>
</evidence>
<accession>A0A4C1X7Y6</accession>
<feature type="region of interest" description="Disordered" evidence="1">
    <location>
        <begin position="1"/>
        <end position="36"/>
    </location>
</feature>
<comment type="caution">
    <text evidence="2">The sequence shown here is derived from an EMBL/GenBank/DDBJ whole genome shotgun (WGS) entry which is preliminary data.</text>
</comment>
<gene>
    <name evidence="2" type="ORF">EVAR_40934_1</name>
</gene>
<evidence type="ECO:0000313" key="3">
    <source>
        <dbReference type="Proteomes" id="UP000299102"/>
    </source>
</evidence>
<dbReference type="Proteomes" id="UP000299102">
    <property type="component" value="Unassembled WGS sequence"/>
</dbReference>
<keyword evidence="3" id="KW-1185">Reference proteome</keyword>